<organism evidence="1 2">
    <name type="scientific">Belliella pelovolcani</name>
    <dbReference type="NCBI Taxonomy" id="529505"/>
    <lineage>
        <taxon>Bacteria</taxon>
        <taxon>Pseudomonadati</taxon>
        <taxon>Bacteroidota</taxon>
        <taxon>Cytophagia</taxon>
        <taxon>Cytophagales</taxon>
        <taxon>Cyclobacteriaceae</taxon>
        <taxon>Belliella</taxon>
    </lineage>
</organism>
<dbReference type="RefSeq" id="WP_076503133.1">
    <property type="nucleotide sequence ID" value="NZ_FTOP01000030.1"/>
</dbReference>
<dbReference type="InterPro" id="IPR026497">
    <property type="entry name" value="GRASP-with-SPASM"/>
</dbReference>
<evidence type="ECO:0000313" key="2">
    <source>
        <dbReference type="Proteomes" id="UP000186026"/>
    </source>
</evidence>
<protein>
    <submittedName>
        <fullName evidence="1">SPASM domain peptide maturase, grasp-with-spasm system</fullName>
    </submittedName>
</protein>
<dbReference type="NCBIfam" id="TIGR04193">
    <property type="entry name" value="SPASM_w_grasp"/>
    <property type="match status" value="1"/>
</dbReference>
<proteinExistence type="predicted"/>
<keyword evidence="2" id="KW-1185">Reference proteome</keyword>
<name>A0A1N7Q4T6_9BACT</name>
<dbReference type="EMBL" id="FTOP01000030">
    <property type="protein sequence ID" value="SIT17826.1"/>
    <property type="molecule type" value="Genomic_DNA"/>
</dbReference>
<sequence>MSKMNFNEPYFLYTNCIPVKGFNRSIIYDLQREDYEFIPNDLYQILKEFNGKTINDIIKKYGKNNISAIEDYFLFLIEKEYVFFSNLSKSHFPPLDMEFSKPYKISTIVIDIDSDSYVKYIDTLIYELKTLGCGAISLRFLNKKTFSISLLENILEKFKDLPTRSIEIWIPSKGQIKKAESEILDNICLIYQRVYRVNVYGHIESFSFLLKKSYSYLCTYVENLEYKMHALPSLENMVVNLELFCESQNFNSYYNGKIFVDKEGYYFQTLFSDQSFGNVASVSLQDLIKLSEFKKYSIIKKDDIKVCMDCEFRYMCSDSRIPEFKIKENQYEHTTLCNYSPYSNSWIN</sequence>
<dbReference type="OrthoDB" id="1073749at2"/>
<dbReference type="Proteomes" id="UP000186026">
    <property type="component" value="Unassembled WGS sequence"/>
</dbReference>
<gene>
    <name evidence="1" type="ORF">SAMN05421761_1304</name>
</gene>
<accession>A0A1N7Q4T6</accession>
<evidence type="ECO:0000313" key="1">
    <source>
        <dbReference type="EMBL" id="SIT17826.1"/>
    </source>
</evidence>
<dbReference type="AlphaFoldDB" id="A0A1N7Q4T6"/>
<reference evidence="2" key="1">
    <citation type="submission" date="2017-01" db="EMBL/GenBank/DDBJ databases">
        <authorList>
            <person name="Varghese N."/>
            <person name="Submissions S."/>
        </authorList>
    </citation>
    <scope>NUCLEOTIDE SEQUENCE [LARGE SCALE GENOMIC DNA]</scope>
    <source>
        <strain evidence="2">DSM 46698</strain>
    </source>
</reference>
<dbReference type="STRING" id="529505.SAMN05421761_1304"/>